<dbReference type="STRING" id="993689.GCA_002077135_00358"/>
<dbReference type="InterPro" id="IPR000212">
    <property type="entry name" value="DNA_helicase_UvrD/REP"/>
</dbReference>
<comment type="catalytic activity">
    <reaction evidence="9">
        <text>ATP + H2O = ADP + phosphate + H(+)</text>
        <dbReference type="Rhea" id="RHEA:13065"/>
        <dbReference type="ChEBI" id="CHEBI:15377"/>
        <dbReference type="ChEBI" id="CHEBI:15378"/>
        <dbReference type="ChEBI" id="CHEBI:30616"/>
        <dbReference type="ChEBI" id="CHEBI:43474"/>
        <dbReference type="ChEBI" id="CHEBI:456216"/>
        <dbReference type="EC" id="5.6.2.4"/>
    </reaction>
</comment>
<dbReference type="GO" id="GO:0005524">
    <property type="term" value="F:ATP binding"/>
    <property type="evidence" value="ECO:0007669"/>
    <property type="project" value="UniProtKB-UniRule"/>
</dbReference>
<dbReference type="EC" id="5.6.2.4" evidence="8"/>
<evidence type="ECO:0000256" key="7">
    <source>
        <dbReference type="ARBA" id="ARBA00034617"/>
    </source>
</evidence>
<dbReference type="Pfam" id="PF00580">
    <property type="entry name" value="UvrD-helicase"/>
    <property type="match status" value="1"/>
</dbReference>
<evidence type="ECO:0000256" key="5">
    <source>
        <dbReference type="ARBA" id="ARBA00022840"/>
    </source>
</evidence>
<keyword evidence="4 10" id="KW-0347">Helicase</keyword>
<dbReference type="RefSeq" id="WP_081130386.1">
    <property type="nucleotide sequence ID" value="NZ_LDOS01000005.1"/>
</dbReference>
<evidence type="ECO:0000256" key="2">
    <source>
        <dbReference type="ARBA" id="ARBA00022741"/>
    </source>
</evidence>
<reference evidence="12 13" key="1">
    <citation type="submission" date="2017-02" db="EMBL/GenBank/DDBJ databases">
        <title>Whole genome sequencing of Metallibacterium scheffleri DSM 24874 (T).</title>
        <authorList>
            <person name="Kumar S."/>
            <person name="Patil P."/>
            <person name="Patil P.B."/>
        </authorList>
    </citation>
    <scope>NUCLEOTIDE SEQUENCE [LARGE SCALE GENOMIC DNA]</scope>
    <source>
        <strain evidence="12 13">DSM 24874</strain>
    </source>
</reference>
<evidence type="ECO:0000256" key="8">
    <source>
        <dbReference type="ARBA" id="ARBA00034808"/>
    </source>
</evidence>
<sequence length="599" mass="67867">MTVWVNHDLNEPQKEAIREAGSVFLVACPGSGKTRTLTFKIAEELSKLESPRQCLVAITYTHRAADEIKGRIERLGVDASRLWIGTIHSFCLEWILRPYGIYHDKLKHGFSVASTNDSEKLLTDLCAPYRSPKVTYWDCGFYFTKDGYTLTCRDSRKHGAIDEILEGYFRALSKDRKIDFELMLYYAYELISENPSIAKLLSGIFPLILIDEYQDTKEIQYSIVSKILAAGAGQTRAFVVGDPNQAIFQSLGGFAITPKEFAALSGVAFKEAELTYNYRSSERIINYFGHYGLYGSSIEAASKHKAYPSIITYNATTSKDDLEDQLVALIRYNIDTLGIEPSEICILAPQWVHLAGMTRRLVNRLPEYEFDGPGMVPFARDPDNFWYKLARIALTSASPELYVRRLRWAKEVLIELDAAGVSRAEMTPKRLLREANNICLAETDGLKYVELYFGTLFSALGVDFTAFPALQDQYVSFFESSTARIERLRKEGTQFIREIAAFRRVFRDRSGITLSTIHGIKGDEYDTVIAYALLEGMVPHFADTDGSNSAKRLLYVIASRARKNLHLIAERGRRNGLGDEYVPTDVLRRYRFNYNSVAE</sequence>
<dbReference type="SUPFAM" id="SSF52540">
    <property type="entry name" value="P-loop containing nucleoside triphosphate hydrolases"/>
    <property type="match status" value="1"/>
</dbReference>
<dbReference type="InterPro" id="IPR013986">
    <property type="entry name" value="DExx_box_DNA_helicase_dom_sf"/>
</dbReference>
<dbReference type="CDD" id="cd17932">
    <property type="entry name" value="DEXQc_UvrD"/>
    <property type="match status" value="1"/>
</dbReference>
<dbReference type="InterPro" id="IPR027417">
    <property type="entry name" value="P-loop_NTPase"/>
</dbReference>
<dbReference type="Proteomes" id="UP000307749">
    <property type="component" value="Unassembled WGS sequence"/>
</dbReference>
<keyword evidence="3 10" id="KW-0378">Hydrolase</keyword>
<name>A0A4S3KPV4_9GAMM</name>
<dbReference type="InterPro" id="IPR014016">
    <property type="entry name" value="UvrD-like_ATP-bd"/>
</dbReference>
<comment type="catalytic activity">
    <reaction evidence="7">
        <text>Couples ATP hydrolysis with the unwinding of duplex DNA by translocating in the 3'-5' direction.</text>
        <dbReference type="EC" id="5.6.2.4"/>
    </reaction>
</comment>
<dbReference type="OrthoDB" id="1100019at2"/>
<evidence type="ECO:0000256" key="3">
    <source>
        <dbReference type="ARBA" id="ARBA00022801"/>
    </source>
</evidence>
<evidence type="ECO:0000313" key="12">
    <source>
        <dbReference type="EMBL" id="THD10144.1"/>
    </source>
</evidence>
<dbReference type="PANTHER" id="PTHR11070">
    <property type="entry name" value="UVRD / RECB / PCRA DNA HELICASE FAMILY MEMBER"/>
    <property type="match status" value="1"/>
</dbReference>
<dbReference type="GO" id="GO:0043138">
    <property type="term" value="F:3'-5' DNA helicase activity"/>
    <property type="evidence" value="ECO:0007669"/>
    <property type="project" value="UniProtKB-EC"/>
</dbReference>
<evidence type="ECO:0000256" key="6">
    <source>
        <dbReference type="ARBA" id="ARBA00023235"/>
    </source>
</evidence>
<proteinExistence type="inferred from homology"/>
<gene>
    <name evidence="12" type="ORF">B1806_09775</name>
</gene>
<keyword evidence="2 10" id="KW-0547">Nucleotide-binding</keyword>
<dbReference type="EMBL" id="MWQO01000033">
    <property type="protein sequence ID" value="THD10144.1"/>
    <property type="molecule type" value="Genomic_DNA"/>
</dbReference>
<evidence type="ECO:0000256" key="4">
    <source>
        <dbReference type="ARBA" id="ARBA00022806"/>
    </source>
</evidence>
<dbReference type="Gene3D" id="3.40.50.300">
    <property type="entry name" value="P-loop containing nucleotide triphosphate hydrolases"/>
    <property type="match status" value="2"/>
</dbReference>
<dbReference type="GO" id="GO:0016887">
    <property type="term" value="F:ATP hydrolysis activity"/>
    <property type="evidence" value="ECO:0007669"/>
    <property type="project" value="RHEA"/>
</dbReference>
<keyword evidence="6" id="KW-0413">Isomerase</keyword>
<evidence type="ECO:0000256" key="9">
    <source>
        <dbReference type="ARBA" id="ARBA00048988"/>
    </source>
</evidence>
<feature type="domain" description="UvrD-like helicase ATP-binding" evidence="11">
    <location>
        <begin position="6"/>
        <end position="281"/>
    </location>
</feature>
<organism evidence="12 13">
    <name type="scientific">Metallibacterium scheffleri</name>
    <dbReference type="NCBI Taxonomy" id="993689"/>
    <lineage>
        <taxon>Bacteria</taxon>
        <taxon>Pseudomonadati</taxon>
        <taxon>Pseudomonadota</taxon>
        <taxon>Gammaproteobacteria</taxon>
        <taxon>Lysobacterales</taxon>
        <taxon>Rhodanobacteraceae</taxon>
        <taxon>Metallibacterium</taxon>
    </lineage>
</organism>
<accession>A0A4S3KPV4</accession>
<keyword evidence="5 10" id="KW-0067">ATP-binding</keyword>
<dbReference type="Pfam" id="PF13361">
    <property type="entry name" value="UvrD_C"/>
    <property type="match status" value="1"/>
</dbReference>
<evidence type="ECO:0000313" key="13">
    <source>
        <dbReference type="Proteomes" id="UP000307749"/>
    </source>
</evidence>
<comment type="similarity">
    <text evidence="1">Belongs to the helicase family. UvrD subfamily.</text>
</comment>
<comment type="caution">
    <text evidence="12">The sequence shown here is derived from an EMBL/GenBank/DDBJ whole genome shotgun (WGS) entry which is preliminary data.</text>
</comment>
<dbReference type="AlphaFoldDB" id="A0A4S3KPV4"/>
<protein>
    <recommendedName>
        <fullName evidence="8">DNA 3'-5' helicase</fullName>
        <ecNumber evidence="8">5.6.2.4</ecNumber>
    </recommendedName>
</protein>
<evidence type="ECO:0000256" key="10">
    <source>
        <dbReference type="PROSITE-ProRule" id="PRU00560"/>
    </source>
</evidence>
<keyword evidence="13" id="KW-1185">Reference proteome</keyword>
<dbReference type="GO" id="GO:0003677">
    <property type="term" value="F:DNA binding"/>
    <property type="evidence" value="ECO:0007669"/>
    <property type="project" value="UniProtKB-KW"/>
</dbReference>
<dbReference type="Gene3D" id="1.10.10.160">
    <property type="match status" value="1"/>
</dbReference>
<feature type="binding site" evidence="10">
    <location>
        <begin position="27"/>
        <end position="34"/>
    </location>
    <ligand>
        <name>ATP</name>
        <dbReference type="ChEBI" id="CHEBI:30616"/>
    </ligand>
</feature>
<dbReference type="GO" id="GO:0000725">
    <property type="term" value="P:recombinational repair"/>
    <property type="evidence" value="ECO:0007669"/>
    <property type="project" value="TreeGrafter"/>
</dbReference>
<dbReference type="InterPro" id="IPR014017">
    <property type="entry name" value="DNA_helicase_UvrD-like_C"/>
</dbReference>
<evidence type="ECO:0000256" key="1">
    <source>
        <dbReference type="ARBA" id="ARBA00009922"/>
    </source>
</evidence>
<dbReference type="PROSITE" id="PS51198">
    <property type="entry name" value="UVRD_HELICASE_ATP_BIND"/>
    <property type="match status" value="1"/>
</dbReference>
<evidence type="ECO:0000259" key="11">
    <source>
        <dbReference type="PROSITE" id="PS51198"/>
    </source>
</evidence>